<dbReference type="AlphaFoldDB" id="A0A2Z7CHZ4"/>
<organism evidence="2 3">
    <name type="scientific">Dorcoceras hygrometricum</name>
    <dbReference type="NCBI Taxonomy" id="472368"/>
    <lineage>
        <taxon>Eukaryota</taxon>
        <taxon>Viridiplantae</taxon>
        <taxon>Streptophyta</taxon>
        <taxon>Embryophyta</taxon>
        <taxon>Tracheophyta</taxon>
        <taxon>Spermatophyta</taxon>
        <taxon>Magnoliopsida</taxon>
        <taxon>eudicotyledons</taxon>
        <taxon>Gunneridae</taxon>
        <taxon>Pentapetalae</taxon>
        <taxon>asterids</taxon>
        <taxon>lamiids</taxon>
        <taxon>Lamiales</taxon>
        <taxon>Gesneriaceae</taxon>
        <taxon>Didymocarpoideae</taxon>
        <taxon>Trichosporeae</taxon>
        <taxon>Loxocarpinae</taxon>
        <taxon>Dorcoceras</taxon>
    </lineage>
</organism>
<evidence type="ECO:0000313" key="3">
    <source>
        <dbReference type="Proteomes" id="UP000250235"/>
    </source>
</evidence>
<feature type="compositionally biased region" description="Low complexity" evidence="1">
    <location>
        <begin position="80"/>
        <end position="92"/>
    </location>
</feature>
<evidence type="ECO:0000313" key="2">
    <source>
        <dbReference type="EMBL" id="KZV45527.1"/>
    </source>
</evidence>
<name>A0A2Z7CHZ4_9LAMI</name>
<gene>
    <name evidence="2" type="ORF">F511_33459</name>
</gene>
<accession>A0A2Z7CHZ4</accession>
<feature type="region of interest" description="Disordered" evidence="1">
    <location>
        <begin position="36"/>
        <end position="98"/>
    </location>
</feature>
<keyword evidence="3" id="KW-1185">Reference proteome</keyword>
<proteinExistence type="predicted"/>
<sequence length="140" mass="15682">MFRAELVCVRFCREPCEVFGYRFTELKFSKGCDTINEESSKSIKPTNALNDKGHKAPGSDQFHEGIGPSTVERLDRRLSRSTTRISTPSPVSQENQQKFHGRNLLAEMVETNSDGGGGRRGKKVEGRNLLNSFCCFSFSL</sequence>
<protein>
    <submittedName>
        <fullName evidence="2">Uncharacterized protein</fullName>
    </submittedName>
</protein>
<dbReference type="EMBL" id="KQ996065">
    <property type="protein sequence ID" value="KZV45527.1"/>
    <property type="molecule type" value="Genomic_DNA"/>
</dbReference>
<evidence type="ECO:0000256" key="1">
    <source>
        <dbReference type="SAM" id="MobiDB-lite"/>
    </source>
</evidence>
<dbReference type="Proteomes" id="UP000250235">
    <property type="component" value="Unassembled WGS sequence"/>
</dbReference>
<reference evidence="2 3" key="1">
    <citation type="journal article" date="2015" name="Proc. Natl. Acad. Sci. U.S.A.">
        <title>The resurrection genome of Boea hygrometrica: A blueprint for survival of dehydration.</title>
        <authorList>
            <person name="Xiao L."/>
            <person name="Yang G."/>
            <person name="Zhang L."/>
            <person name="Yang X."/>
            <person name="Zhao S."/>
            <person name="Ji Z."/>
            <person name="Zhou Q."/>
            <person name="Hu M."/>
            <person name="Wang Y."/>
            <person name="Chen M."/>
            <person name="Xu Y."/>
            <person name="Jin H."/>
            <person name="Xiao X."/>
            <person name="Hu G."/>
            <person name="Bao F."/>
            <person name="Hu Y."/>
            <person name="Wan P."/>
            <person name="Li L."/>
            <person name="Deng X."/>
            <person name="Kuang T."/>
            <person name="Xiang C."/>
            <person name="Zhu J.K."/>
            <person name="Oliver M.J."/>
            <person name="He Y."/>
        </authorList>
    </citation>
    <scope>NUCLEOTIDE SEQUENCE [LARGE SCALE GENOMIC DNA]</scope>
    <source>
        <strain evidence="3">cv. XS01</strain>
    </source>
</reference>